<evidence type="ECO:0000313" key="2">
    <source>
        <dbReference type="Proteomes" id="UP000479051"/>
    </source>
</evidence>
<dbReference type="Proteomes" id="UP000479051">
    <property type="component" value="Segment"/>
</dbReference>
<evidence type="ECO:0000313" key="1">
    <source>
        <dbReference type="EMBL" id="BBU72681.1"/>
    </source>
</evidence>
<proteinExistence type="predicted"/>
<protein>
    <submittedName>
        <fullName evidence="1">Uncharacterized protein</fullName>
    </submittedName>
</protein>
<organism evidence="1 2">
    <name type="scientific">Cronobacter phage vB_CsaP_009</name>
    <dbReference type="NCBI Taxonomy" id="2699738"/>
    <lineage>
        <taxon>Viruses</taxon>
        <taxon>Duplodnaviria</taxon>
        <taxon>Heunggongvirae</taxon>
        <taxon>Uroviricota</taxon>
        <taxon>Caudoviricetes</taxon>
        <taxon>Grimontviridae</taxon>
        <taxon>Privateervirus</taxon>
        <taxon>Privateervirus pv009</taxon>
    </lineage>
</organism>
<reference evidence="1 2" key="1">
    <citation type="submission" date="2020-01" db="EMBL/GenBank/DDBJ databases">
        <title>Isolation, characterization and genomic analysis of a lytic bacteriophage vB_CsaP_009 infecting Cronobacter.</title>
        <authorList>
            <person name="Soleimani-Delfan A."/>
            <person name="Shahin K."/>
            <person name="Barazandeh M."/>
            <person name="Komijani M."/>
        </authorList>
    </citation>
    <scope>NUCLEOTIDE SEQUENCE [LARGE SCALE GENOMIC DNA]</scope>
</reference>
<dbReference type="GeneID" id="55603469"/>
<name>A0A679FG97_9CAUD</name>
<accession>A0A679FG97</accession>
<dbReference type="RefSeq" id="YP_009833414.1">
    <property type="nucleotide sequence ID" value="NC_048664.1"/>
</dbReference>
<dbReference type="EMBL" id="LC519601">
    <property type="protein sequence ID" value="BBU72681.1"/>
    <property type="molecule type" value="Genomic_DNA"/>
</dbReference>
<dbReference type="KEGG" id="vg:55603469"/>
<sequence length="37" mass="4265">MGGWNPPFSTNKVSYYEETTISIDNGSLWLQLFSKPR</sequence>
<keyword evidence="2" id="KW-1185">Reference proteome</keyword>